<organism evidence="1">
    <name type="scientific">marine metagenome</name>
    <dbReference type="NCBI Taxonomy" id="408172"/>
    <lineage>
        <taxon>unclassified sequences</taxon>
        <taxon>metagenomes</taxon>
        <taxon>ecological metagenomes</taxon>
    </lineage>
</organism>
<proteinExistence type="predicted"/>
<dbReference type="SUPFAM" id="SSF55961">
    <property type="entry name" value="Bet v1-like"/>
    <property type="match status" value="1"/>
</dbReference>
<protein>
    <recommendedName>
        <fullName evidence="2">SRPBCC family protein</fullName>
    </recommendedName>
</protein>
<gene>
    <name evidence="1" type="ORF">METZ01_LOCUS234154</name>
</gene>
<sequence length="40" mass="4449">MHKVEITKPAKVPAEAIWQVLSDFGGFMNWAGFSQGEIEV</sequence>
<dbReference type="EMBL" id="UINC01058716">
    <property type="protein sequence ID" value="SVB81300.1"/>
    <property type="molecule type" value="Genomic_DNA"/>
</dbReference>
<reference evidence="1" key="1">
    <citation type="submission" date="2018-05" db="EMBL/GenBank/DDBJ databases">
        <authorList>
            <person name="Lanie J.A."/>
            <person name="Ng W.-L."/>
            <person name="Kazmierczak K.M."/>
            <person name="Andrzejewski T.M."/>
            <person name="Davidsen T.M."/>
            <person name="Wayne K.J."/>
            <person name="Tettelin H."/>
            <person name="Glass J.I."/>
            <person name="Rusch D."/>
            <person name="Podicherti R."/>
            <person name="Tsui H.-C.T."/>
            <person name="Winkler M.E."/>
        </authorList>
    </citation>
    <scope>NUCLEOTIDE SEQUENCE</scope>
</reference>
<dbReference type="AlphaFoldDB" id="A0A382H209"/>
<evidence type="ECO:0000313" key="1">
    <source>
        <dbReference type="EMBL" id="SVB81300.1"/>
    </source>
</evidence>
<accession>A0A382H209</accession>
<name>A0A382H209_9ZZZZ</name>
<feature type="non-terminal residue" evidence="1">
    <location>
        <position position="40"/>
    </location>
</feature>
<evidence type="ECO:0008006" key="2">
    <source>
        <dbReference type="Google" id="ProtNLM"/>
    </source>
</evidence>